<keyword evidence="4" id="KW-0521">NADP</keyword>
<evidence type="ECO:0000313" key="8">
    <source>
        <dbReference type="EMBL" id="JAC70573.1"/>
    </source>
</evidence>
<dbReference type="GO" id="GO:0050660">
    <property type="term" value="F:flavin adenine dinucleotide binding"/>
    <property type="evidence" value="ECO:0007669"/>
    <property type="project" value="InterPro"/>
</dbReference>
<dbReference type="EC" id="1.-.-.-" evidence="6"/>
<keyword evidence="3 6" id="KW-0274">FAD</keyword>
<comment type="cofactor">
    <cofactor evidence="6">
        <name>FAD</name>
        <dbReference type="ChEBI" id="CHEBI:57692"/>
    </cofactor>
</comment>
<accession>A0A061RF39</accession>
<proteinExistence type="inferred from homology"/>
<dbReference type="GO" id="GO:0004499">
    <property type="term" value="F:N,N-dimethylaniline monooxygenase activity"/>
    <property type="evidence" value="ECO:0007669"/>
    <property type="project" value="InterPro"/>
</dbReference>
<dbReference type="InterPro" id="IPR036188">
    <property type="entry name" value="FAD/NAD-bd_sf"/>
</dbReference>
<keyword evidence="7" id="KW-0812">Transmembrane</keyword>
<dbReference type="AlphaFoldDB" id="A0A061RF39"/>
<dbReference type="GO" id="GO:0050661">
    <property type="term" value="F:NADP binding"/>
    <property type="evidence" value="ECO:0007669"/>
    <property type="project" value="InterPro"/>
</dbReference>
<keyword evidence="7" id="KW-0472">Membrane</keyword>
<evidence type="ECO:0000256" key="3">
    <source>
        <dbReference type="ARBA" id="ARBA00022827"/>
    </source>
</evidence>
<protein>
    <recommendedName>
        <fullName evidence="6">Flavin-containing monooxygenase</fullName>
        <ecNumber evidence="6">1.-.-.-</ecNumber>
    </recommendedName>
</protein>
<dbReference type="InterPro" id="IPR000960">
    <property type="entry name" value="Flavin_mOase"/>
</dbReference>
<keyword evidence="5 6" id="KW-0560">Oxidoreductase</keyword>
<name>A0A061RF39_9CHLO</name>
<gene>
    <name evidence="8" type="ORF">TSPGSL018_3827</name>
</gene>
<comment type="similarity">
    <text evidence="1 6">Belongs to the FMO family.</text>
</comment>
<dbReference type="PRINTS" id="PR00370">
    <property type="entry name" value="FMOXYGENASE"/>
</dbReference>
<keyword evidence="2 6" id="KW-0285">Flavoprotein</keyword>
<sequence>MTSVSHSTKKFVAVVGCGPAGLAAVKELKQAGFYPVAFDKHARIGGVWAWGWDSLVMTSSSVHTAFSDFPPEGNLRMWTRDEYWHYLEKYCTAFDLWEHIHTNTKVLKAWREPPICEGTSNLWQVVVEGPLGKTTWGCCALVIATGVNQVPTYPVYPGFETFTGKVLHTRDYRSDMDFTGKRAVLVGMGESGSDISYDAARQCAETFISIRKTAGWVVPRLRNSTPADIVTNRILWGLPRRAGPWLSRAMATGDSVLDRDEVIKEMGKYNFAVLEKGSNRLGVYGTFGTKNTSFLKAMVKCGAKLKPEIIRLGPGKSVHFADSTVTEADVLLFNTGFRYDFSFIQPSADDVELKQALEDAKDVRNLWKKVLHPAVGASLCFVGFARPAFGSQPPMAEMQARLCAFALGSNGAGLPPRDVMELQIELDRDRIQRQFGAEQRVRSLDDYVLYLNDVASIIGCHPGSIWWLALSSPRLAWNVMAGPHIVAQFRLRGPGCKPALAAETLQRSTLPIARLCRIRLFVISAALWLLCALLSTVLGASWRPVGFEAPTGQLSVKKLREELERRRRRNLILP</sequence>
<keyword evidence="6 8" id="KW-0503">Monooxygenase</keyword>
<dbReference type="EMBL" id="GBEZ01015603">
    <property type="protein sequence ID" value="JAC70573.1"/>
    <property type="molecule type" value="Transcribed_RNA"/>
</dbReference>
<dbReference type="PANTHER" id="PTHR23023">
    <property type="entry name" value="DIMETHYLANILINE MONOOXYGENASE"/>
    <property type="match status" value="1"/>
</dbReference>
<evidence type="ECO:0000256" key="1">
    <source>
        <dbReference type="ARBA" id="ARBA00009183"/>
    </source>
</evidence>
<evidence type="ECO:0000256" key="5">
    <source>
        <dbReference type="ARBA" id="ARBA00023002"/>
    </source>
</evidence>
<feature type="transmembrane region" description="Helical" evidence="7">
    <location>
        <begin position="520"/>
        <end position="542"/>
    </location>
</feature>
<reference evidence="8" key="1">
    <citation type="submission" date="2014-05" db="EMBL/GenBank/DDBJ databases">
        <title>The transcriptome of the halophilic microalga Tetraselmis sp. GSL018 isolated from the Great Salt Lake, Utah.</title>
        <authorList>
            <person name="Jinkerson R.E."/>
            <person name="D'Adamo S."/>
            <person name="Posewitz M.C."/>
        </authorList>
    </citation>
    <scope>NUCLEOTIDE SEQUENCE</scope>
    <source>
        <strain evidence="8">GSL018</strain>
    </source>
</reference>
<evidence type="ECO:0000256" key="6">
    <source>
        <dbReference type="RuleBase" id="RU361177"/>
    </source>
</evidence>
<dbReference type="Gene3D" id="3.50.50.60">
    <property type="entry name" value="FAD/NAD(P)-binding domain"/>
    <property type="match status" value="1"/>
</dbReference>
<evidence type="ECO:0000256" key="7">
    <source>
        <dbReference type="SAM" id="Phobius"/>
    </source>
</evidence>
<organism evidence="8">
    <name type="scientific">Tetraselmis sp. GSL018</name>
    <dbReference type="NCBI Taxonomy" id="582737"/>
    <lineage>
        <taxon>Eukaryota</taxon>
        <taxon>Viridiplantae</taxon>
        <taxon>Chlorophyta</taxon>
        <taxon>core chlorophytes</taxon>
        <taxon>Chlorodendrophyceae</taxon>
        <taxon>Chlorodendrales</taxon>
        <taxon>Chlorodendraceae</taxon>
        <taxon>Tetraselmis</taxon>
    </lineage>
</organism>
<dbReference type="InterPro" id="IPR050346">
    <property type="entry name" value="FMO-like"/>
</dbReference>
<dbReference type="InterPro" id="IPR020946">
    <property type="entry name" value="Flavin_mOase-like"/>
</dbReference>
<dbReference type="PIRSF" id="PIRSF000332">
    <property type="entry name" value="FMO"/>
    <property type="match status" value="1"/>
</dbReference>
<evidence type="ECO:0000256" key="2">
    <source>
        <dbReference type="ARBA" id="ARBA00022630"/>
    </source>
</evidence>
<evidence type="ECO:0000256" key="4">
    <source>
        <dbReference type="ARBA" id="ARBA00022857"/>
    </source>
</evidence>
<keyword evidence="7" id="KW-1133">Transmembrane helix</keyword>
<dbReference type="SUPFAM" id="SSF51905">
    <property type="entry name" value="FAD/NAD(P)-binding domain"/>
    <property type="match status" value="2"/>
</dbReference>
<dbReference type="Pfam" id="PF00743">
    <property type="entry name" value="FMO-like"/>
    <property type="match status" value="1"/>
</dbReference>